<sequence length="480" mass="51955">MATQRGRVDDLVVVVPGIMGSRLADADGKEVWGASGTALLRGIRTLGGSVTRLALPTGLLDDHPGDGVRPTGLMPDVHGLPGLSSLVDGYTDLLDWLERHFTLRRRLPGEDPRTPANLLGFAYDWRLSCRYNAERLGERVTEELDRWRSSAPERAEAKALFVCHSMGGLVTRWYVEKCGGAETTRQVITLGTPYRGSLDALLYLVNGLRPGVGRRLRLDLSPLTRSLPSLHQLTPDYACLTGTGAADGLRYAREVSGLPGVHEELLKDAALFHETLRESSAGAAHTVEYLPVSGAHQPTPTTADLDAEGRLSPLLTIDDEDEGGDGRVPLLSSAALAGVRRPAYTPWEQHGSLQNNAAVRWALWGWLTPERPTHRGPQEGTAPLGVRVPEIVVAGEPCEAEVTVSPDVSGHGELAIVMRIDGKDPGRRLPNRGRGRYSLTLRDLPPGPHRLEFHTRHTPTATVTALVLVVADEEDTVGDD</sequence>
<proteinExistence type="predicted"/>
<accession>A0ABV1WWK7</accession>
<dbReference type="InterPro" id="IPR003386">
    <property type="entry name" value="LACT/PDAT_acylTrfase"/>
</dbReference>
<evidence type="ECO:0000313" key="2">
    <source>
        <dbReference type="Proteomes" id="UP001474181"/>
    </source>
</evidence>
<dbReference type="Gene3D" id="3.40.50.1820">
    <property type="entry name" value="alpha/beta hydrolase"/>
    <property type="match status" value="1"/>
</dbReference>
<evidence type="ECO:0008006" key="3">
    <source>
        <dbReference type="Google" id="ProtNLM"/>
    </source>
</evidence>
<dbReference type="PANTHER" id="PTHR11440">
    <property type="entry name" value="LECITHIN-CHOLESTEROL ACYLTRANSFERASE-RELATED"/>
    <property type="match status" value="1"/>
</dbReference>
<dbReference type="InterPro" id="IPR029058">
    <property type="entry name" value="AB_hydrolase_fold"/>
</dbReference>
<gene>
    <name evidence="1" type="ORF">ABT404_16960</name>
</gene>
<dbReference type="SUPFAM" id="SSF53474">
    <property type="entry name" value="alpha/beta-Hydrolases"/>
    <property type="match status" value="1"/>
</dbReference>
<dbReference type="Proteomes" id="UP001474181">
    <property type="component" value="Unassembled WGS sequence"/>
</dbReference>
<evidence type="ECO:0000313" key="1">
    <source>
        <dbReference type="EMBL" id="MER7181144.1"/>
    </source>
</evidence>
<comment type="caution">
    <text evidence="1">The sequence shown here is derived from an EMBL/GenBank/DDBJ whole genome shotgun (WGS) entry which is preliminary data.</text>
</comment>
<name>A0ABV1WWK7_9ACTN</name>
<organism evidence="1 2">
    <name type="scientific">Streptomyces hyaluromycini</name>
    <dbReference type="NCBI Taxonomy" id="1377993"/>
    <lineage>
        <taxon>Bacteria</taxon>
        <taxon>Bacillati</taxon>
        <taxon>Actinomycetota</taxon>
        <taxon>Actinomycetes</taxon>
        <taxon>Kitasatosporales</taxon>
        <taxon>Streptomycetaceae</taxon>
        <taxon>Streptomyces</taxon>
    </lineage>
</organism>
<protein>
    <recommendedName>
        <fullName evidence="3">Lecithin:cholesterol acyltransferase</fullName>
    </recommendedName>
</protein>
<dbReference type="Pfam" id="PF02450">
    <property type="entry name" value="LCAT"/>
    <property type="match status" value="1"/>
</dbReference>
<keyword evidence="2" id="KW-1185">Reference proteome</keyword>
<dbReference type="EMBL" id="JBEPEK010000104">
    <property type="protein sequence ID" value="MER7181144.1"/>
    <property type="molecule type" value="Genomic_DNA"/>
</dbReference>
<dbReference type="RefSeq" id="WP_350781736.1">
    <property type="nucleotide sequence ID" value="NZ_JBEPEK010000104.1"/>
</dbReference>
<reference evidence="1 2" key="1">
    <citation type="submission" date="2024-06" db="EMBL/GenBank/DDBJ databases">
        <title>The Natural Products Discovery Center: Release of the First 8490 Sequenced Strains for Exploring Actinobacteria Biosynthetic Diversity.</title>
        <authorList>
            <person name="Kalkreuter E."/>
            <person name="Kautsar S.A."/>
            <person name="Yang D."/>
            <person name="Bader C.D."/>
            <person name="Teijaro C.N."/>
            <person name="Fluegel L."/>
            <person name="Davis C.M."/>
            <person name="Simpson J.R."/>
            <person name="Lauterbach L."/>
            <person name="Steele A.D."/>
            <person name="Gui C."/>
            <person name="Meng S."/>
            <person name="Li G."/>
            <person name="Viehrig K."/>
            <person name="Ye F."/>
            <person name="Su P."/>
            <person name="Kiefer A.F."/>
            <person name="Nichols A."/>
            <person name="Cepeda A.J."/>
            <person name="Yan W."/>
            <person name="Fan B."/>
            <person name="Jiang Y."/>
            <person name="Adhikari A."/>
            <person name="Zheng C.-J."/>
            <person name="Schuster L."/>
            <person name="Cowan T.M."/>
            <person name="Smanski M.J."/>
            <person name="Chevrette M.G."/>
            <person name="De Carvalho L.P.S."/>
            <person name="Shen B."/>
        </authorList>
    </citation>
    <scope>NUCLEOTIDE SEQUENCE [LARGE SCALE GENOMIC DNA]</scope>
    <source>
        <strain evidence="1 2">NPDC000234</strain>
    </source>
</reference>